<dbReference type="InterPro" id="IPR001107">
    <property type="entry name" value="Band_7"/>
</dbReference>
<dbReference type="Proteomes" id="UP000249451">
    <property type="component" value="Unassembled WGS sequence"/>
</dbReference>
<keyword evidence="1" id="KW-0812">Transmembrane</keyword>
<gene>
    <name evidence="3" type="ORF">DI609_01275</name>
</gene>
<dbReference type="PANTHER" id="PTHR42911">
    <property type="entry name" value="MODULATOR OF FTSH PROTEASE HFLC"/>
    <property type="match status" value="1"/>
</dbReference>
<dbReference type="Pfam" id="PF01145">
    <property type="entry name" value="Band_7"/>
    <property type="match status" value="1"/>
</dbReference>
<evidence type="ECO:0000313" key="3">
    <source>
        <dbReference type="EMBL" id="PZP03267.1"/>
    </source>
</evidence>
<dbReference type="AlphaFoldDB" id="A0A2W5BDC2"/>
<evidence type="ECO:0000259" key="2">
    <source>
        <dbReference type="Pfam" id="PF01145"/>
    </source>
</evidence>
<dbReference type="EMBL" id="QFNY01000015">
    <property type="protein sequence ID" value="PZP03267.1"/>
    <property type="molecule type" value="Genomic_DNA"/>
</dbReference>
<sequence length="286" mass="31259">MFGIFILILALILIVTGLITAISSRFENMHRAAGGGAFLLGIIMIVASCTVAVPARTVGVVTAFGKPTGTLSNGLHLIKPWEDVEKMDASLQTNRYTGDSAIGVRLANQSEAKADASIQWQLREEDAEQMYLDYREFERIHNDLVDREFRASVNAVLASYNPLDAEAIAKGGIDLNEFADDIKKDMQKRMGKSVEVRSVALPIINYDEDTQRKIDQLQSEVANTRAAEQSKKTAKEIAEANEIMRRSLSDEVLSQRCIEAAEKVGAAPVGCVNGSGATPLVDMRKK</sequence>
<comment type="caution">
    <text evidence="3">The sequence shown here is derived from an EMBL/GenBank/DDBJ whole genome shotgun (WGS) entry which is preliminary data.</text>
</comment>
<name>A0A2W5BDC2_9CORY</name>
<accession>A0A2W5BDC2</accession>
<evidence type="ECO:0000256" key="1">
    <source>
        <dbReference type="SAM" id="Phobius"/>
    </source>
</evidence>
<proteinExistence type="predicted"/>
<organism evidence="3 4">
    <name type="scientific">Corynebacterium urealyticum</name>
    <dbReference type="NCBI Taxonomy" id="43771"/>
    <lineage>
        <taxon>Bacteria</taxon>
        <taxon>Bacillati</taxon>
        <taxon>Actinomycetota</taxon>
        <taxon>Actinomycetes</taxon>
        <taxon>Mycobacteriales</taxon>
        <taxon>Corynebacteriaceae</taxon>
        <taxon>Corynebacterium</taxon>
    </lineage>
</organism>
<protein>
    <recommendedName>
        <fullName evidence="2">Band 7 domain-containing protein</fullName>
    </recommendedName>
</protein>
<keyword evidence="1" id="KW-1133">Transmembrane helix</keyword>
<evidence type="ECO:0000313" key="4">
    <source>
        <dbReference type="Proteomes" id="UP000249451"/>
    </source>
</evidence>
<feature type="domain" description="Band 7" evidence="2">
    <location>
        <begin position="53"/>
        <end position="234"/>
    </location>
</feature>
<reference evidence="3 4" key="1">
    <citation type="submission" date="2017-11" db="EMBL/GenBank/DDBJ databases">
        <title>Infants hospitalized years apart are colonized by the same room-sourced microbial strains.</title>
        <authorList>
            <person name="Brooks B."/>
            <person name="Olm M.R."/>
            <person name="Firek B.A."/>
            <person name="Baker R."/>
            <person name="Thomas B.C."/>
            <person name="Morowitz M.J."/>
            <person name="Banfield J.F."/>
        </authorList>
    </citation>
    <scope>NUCLEOTIDE SEQUENCE [LARGE SCALE GENOMIC DNA]</scope>
    <source>
        <strain evidence="3">S2_012_000_R3_87</strain>
    </source>
</reference>
<keyword evidence="1" id="KW-0472">Membrane</keyword>
<feature type="transmembrane region" description="Helical" evidence="1">
    <location>
        <begin position="37"/>
        <end position="55"/>
    </location>
</feature>
<dbReference type="PANTHER" id="PTHR42911:SF2">
    <property type="entry name" value="PROHIBITIN FAMILY PROTEIN"/>
    <property type="match status" value="1"/>
</dbReference>